<evidence type="ECO:0000313" key="2">
    <source>
        <dbReference type="EMBL" id="PIR46583.1"/>
    </source>
</evidence>
<evidence type="ECO:0008006" key="4">
    <source>
        <dbReference type="Google" id="ProtNLM"/>
    </source>
</evidence>
<dbReference type="InterPro" id="IPR036388">
    <property type="entry name" value="WH-like_DNA-bd_sf"/>
</dbReference>
<evidence type="ECO:0000256" key="1">
    <source>
        <dbReference type="SAM" id="MobiDB-lite"/>
    </source>
</evidence>
<dbReference type="InterPro" id="IPR036390">
    <property type="entry name" value="WH_DNA-bd_sf"/>
</dbReference>
<organism evidence="2 3">
    <name type="scientific">Candidatus Vogelbacteria bacterium CG10_big_fil_rev_8_21_14_0_10_45_14</name>
    <dbReference type="NCBI Taxonomy" id="1975042"/>
    <lineage>
        <taxon>Bacteria</taxon>
        <taxon>Candidatus Vogeliibacteriota</taxon>
    </lineage>
</organism>
<evidence type="ECO:0000313" key="3">
    <source>
        <dbReference type="Proteomes" id="UP000230833"/>
    </source>
</evidence>
<dbReference type="PRINTS" id="PR01217">
    <property type="entry name" value="PRICHEXTENSN"/>
</dbReference>
<feature type="compositionally biased region" description="Low complexity" evidence="1">
    <location>
        <begin position="37"/>
        <end position="51"/>
    </location>
</feature>
<dbReference type="Pfam" id="PF13412">
    <property type="entry name" value="HTH_24"/>
    <property type="match status" value="1"/>
</dbReference>
<dbReference type="EMBL" id="PCYL01000037">
    <property type="protein sequence ID" value="PIR46583.1"/>
    <property type="molecule type" value="Genomic_DNA"/>
</dbReference>
<gene>
    <name evidence="2" type="ORF">COV07_03570</name>
</gene>
<dbReference type="SUPFAM" id="SSF46785">
    <property type="entry name" value="Winged helix' DNA-binding domain"/>
    <property type="match status" value="1"/>
</dbReference>
<accession>A0A2H0RJC0</accession>
<feature type="compositionally biased region" description="Pro residues" evidence="1">
    <location>
        <begin position="17"/>
        <end position="36"/>
    </location>
</feature>
<protein>
    <recommendedName>
        <fullName evidence="4">HTH deoR-type domain-containing protein</fullName>
    </recommendedName>
</protein>
<name>A0A2H0RJC0_9BACT</name>
<sequence>MTEEVKTEGVVSEPVAEPIPTPEPVIETPPPEPIPEPQTIEPTPEIPTAQPVEPLNPEPISEPQPTPTPTPEPVVETPSVPEPVIEPEPTTSEPVSIPEPQPAPQPTPPAPEPQVIATVSLISRARELLVKARETIQFRKRKKLEKIMSLFLKKQTITNDDVEKLLHISDATATRYLEQLEKEGKIKQNGVTGAGVSYSRM</sequence>
<feature type="compositionally biased region" description="Pro residues" evidence="1">
    <location>
        <begin position="54"/>
        <end position="72"/>
    </location>
</feature>
<proteinExistence type="predicted"/>
<comment type="caution">
    <text evidence="2">The sequence shown here is derived from an EMBL/GenBank/DDBJ whole genome shotgun (WGS) entry which is preliminary data.</text>
</comment>
<dbReference type="Gene3D" id="1.10.10.10">
    <property type="entry name" value="Winged helix-like DNA-binding domain superfamily/Winged helix DNA-binding domain"/>
    <property type="match status" value="1"/>
</dbReference>
<feature type="compositionally biased region" description="Pro residues" evidence="1">
    <location>
        <begin position="97"/>
        <end position="112"/>
    </location>
</feature>
<feature type="region of interest" description="Disordered" evidence="1">
    <location>
        <begin position="1"/>
        <end position="113"/>
    </location>
</feature>
<feature type="compositionally biased region" description="Low complexity" evidence="1">
    <location>
        <begin position="87"/>
        <end position="96"/>
    </location>
</feature>
<dbReference type="AlphaFoldDB" id="A0A2H0RJC0"/>
<reference evidence="2 3" key="1">
    <citation type="submission" date="2017-09" db="EMBL/GenBank/DDBJ databases">
        <title>Depth-based differentiation of microbial function through sediment-hosted aquifers and enrichment of novel symbionts in the deep terrestrial subsurface.</title>
        <authorList>
            <person name="Probst A.J."/>
            <person name="Ladd B."/>
            <person name="Jarett J.K."/>
            <person name="Geller-Mcgrath D.E."/>
            <person name="Sieber C.M."/>
            <person name="Emerson J.B."/>
            <person name="Anantharaman K."/>
            <person name="Thomas B.C."/>
            <person name="Malmstrom R."/>
            <person name="Stieglmeier M."/>
            <person name="Klingl A."/>
            <person name="Woyke T."/>
            <person name="Ryan C.M."/>
            <person name="Banfield J.F."/>
        </authorList>
    </citation>
    <scope>NUCLEOTIDE SEQUENCE [LARGE SCALE GENOMIC DNA]</scope>
    <source>
        <strain evidence="2">CG10_big_fil_rev_8_21_14_0_10_45_14</strain>
    </source>
</reference>
<dbReference type="Proteomes" id="UP000230833">
    <property type="component" value="Unassembled WGS sequence"/>
</dbReference>